<sequence>MRFIGISKECYDRLNDDNKKKILYSNLTSEMSKMNKRSILLKELDFVKMNKDILKIN</sequence>
<accession>A0A222EPE0</accession>
<dbReference type="RefSeq" id="WP_157705374.1">
    <property type="nucleotide sequence ID" value="NZ_CP022535.1"/>
</dbReference>
<keyword evidence="2" id="KW-1185">Reference proteome</keyword>
<dbReference type="EMBL" id="CP022535">
    <property type="protein sequence ID" value="ASP28378.1"/>
    <property type="molecule type" value="Genomic_DNA"/>
</dbReference>
<proteinExistence type="predicted"/>
<reference evidence="1 2" key="1">
    <citation type="submission" date="2017-07" db="EMBL/GenBank/DDBJ databases">
        <title>Complete genome sequence of Spiroplasma corruscae EC-1 (DSM 19793).</title>
        <authorList>
            <person name="Tsai Y.-M."/>
            <person name="Lo W.-S."/>
            <person name="Kuo C.-H."/>
        </authorList>
    </citation>
    <scope>NUCLEOTIDE SEQUENCE [LARGE SCALE GENOMIC DNA]</scope>
    <source>
        <strain evidence="1 2">EC-1</strain>
    </source>
</reference>
<organism evidence="1 2">
    <name type="scientific">Spiroplasma corruscae</name>
    <dbReference type="NCBI Taxonomy" id="216934"/>
    <lineage>
        <taxon>Bacteria</taxon>
        <taxon>Bacillati</taxon>
        <taxon>Mycoplasmatota</taxon>
        <taxon>Mollicutes</taxon>
        <taxon>Entomoplasmatales</taxon>
        <taxon>Spiroplasmataceae</taxon>
        <taxon>Spiroplasma</taxon>
    </lineage>
</organism>
<dbReference type="AlphaFoldDB" id="A0A222EPE0"/>
<dbReference type="KEGG" id="scou:SCORR_v1c06060"/>
<protein>
    <submittedName>
        <fullName evidence="1">Uncharacterized protein</fullName>
    </submittedName>
</protein>
<dbReference type="Proteomes" id="UP000203229">
    <property type="component" value="Chromosome"/>
</dbReference>
<gene>
    <name evidence="1" type="ORF">SCORR_v1c06060</name>
</gene>
<evidence type="ECO:0000313" key="1">
    <source>
        <dbReference type="EMBL" id="ASP28378.1"/>
    </source>
</evidence>
<evidence type="ECO:0000313" key="2">
    <source>
        <dbReference type="Proteomes" id="UP000203229"/>
    </source>
</evidence>
<name>A0A222EPE0_9MOLU</name>